<reference evidence="1 2" key="1">
    <citation type="journal article" date="2016" name="Nat. Commun.">
        <title>Extremotolerant tardigrade genome and improved radiotolerance of human cultured cells by tardigrade-unique protein.</title>
        <authorList>
            <person name="Hashimoto T."/>
            <person name="Horikawa D.D."/>
            <person name="Saito Y."/>
            <person name="Kuwahara H."/>
            <person name="Kozuka-Hata H."/>
            <person name="Shin-I T."/>
            <person name="Minakuchi Y."/>
            <person name="Ohishi K."/>
            <person name="Motoyama A."/>
            <person name="Aizu T."/>
            <person name="Enomoto A."/>
            <person name="Kondo K."/>
            <person name="Tanaka S."/>
            <person name="Hara Y."/>
            <person name="Koshikawa S."/>
            <person name="Sagara H."/>
            <person name="Miura T."/>
            <person name="Yokobori S."/>
            <person name="Miyagawa K."/>
            <person name="Suzuki Y."/>
            <person name="Kubo T."/>
            <person name="Oyama M."/>
            <person name="Kohara Y."/>
            <person name="Fujiyama A."/>
            <person name="Arakawa K."/>
            <person name="Katayama T."/>
            <person name="Toyoda A."/>
            <person name="Kunieda T."/>
        </authorList>
    </citation>
    <scope>NUCLEOTIDE SEQUENCE [LARGE SCALE GENOMIC DNA]</scope>
    <source>
        <strain evidence="1 2">YOKOZUNA-1</strain>
    </source>
</reference>
<evidence type="ECO:0000313" key="1">
    <source>
        <dbReference type="EMBL" id="GAU99753.1"/>
    </source>
</evidence>
<protein>
    <submittedName>
        <fullName evidence="1">Uncharacterized protein</fullName>
    </submittedName>
</protein>
<dbReference type="EMBL" id="BDGG01000005">
    <property type="protein sequence ID" value="GAU99753.1"/>
    <property type="molecule type" value="Genomic_DNA"/>
</dbReference>
<accession>A0A1D1VLG5</accession>
<organism evidence="1 2">
    <name type="scientific">Ramazzottius varieornatus</name>
    <name type="common">Water bear</name>
    <name type="synonym">Tardigrade</name>
    <dbReference type="NCBI Taxonomy" id="947166"/>
    <lineage>
        <taxon>Eukaryota</taxon>
        <taxon>Metazoa</taxon>
        <taxon>Ecdysozoa</taxon>
        <taxon>Tardigrada</taxon>
        <taxon>Eutardigrada</taxon>
        <taxon>Parachela</taxon>
        <taxon>Hypsibioidea</taxon>
        <taxon>Ramazzottiidae</taxon>
        <taxon>Ramazzottius</taxon>
    </lineage>
</organism>
<dbReference type="AlphaFoldDB" id="A0A1D1VLG5"/>
<dbReference type="Proteomes" id="UP000186922">
    <property type="component" value="Unassembled WGS sequence"/>
</dbReference>
<proteinExistence type="predicted"/>
<evidence type="ECO:0000313" key="2">
    <source>
        <dbReference type="Proteomes" id="UP000186922"/>
    </source>
</evidence>
<name>A0A1D1VLG5_RAMVA</name>
<sequence>MAGPWPPLPTGAKVTKVGYLVAFASLTSPALLRETVNIFSQSGVSPTDFNVKSFTWLREVHQSLQKEATKRQTPVKFRTFVRSKQSDLHTSDKIRNRK</sequence>
<keyword evidence="2" id="KW-1185">Reference proteome</keyword>
<gene>
    <name evidence="1" type="primary">RvY_10707-1</name>
    <name evidence="1" type="synonym">RvY_10707.1</name>
    <name evidence="1" type="ORF">RvY_10707</name>
</gene>
<comment type="caution">
    <text evidence="1">The sequence shown here is derived from an EMBL/GenBank/DDBJ whole genome shotgun (WGS) entry which is preliminary data.</text>
</comment>